<dbReference type="STRING" id="157652.A0A371GLP8"/>
<keyword evidence="13" id="KW-1185">Reference proteome</keyword>
<dbReference type="GO" id="GO:0009051">
    <property type="term" value="P:pentose-phosphate shunt, oxidative branch"/>
    <property type="evidence" value="ECO:0007669"/>
    <property type="project" value="UniProtKB-ARBA"/>
</dbReference>
<accession>A0A371GLP8</accession>
<dbReference type="AlphaFoldDB" id="A0A371GLP8"/>
<feature type="domain" description="Glucose-6-phosphate dehydrogenase NAD-binding" evidence="10">
    <location>
        <begin position="106"/>
        <end position="301"/>
    </location>
</feature>
<name>A0A371GLP8_MUCPR</name>
<gene>
    <name evidence="12" type="primary">ACG12</name>
    <name evidence="12" type="ORF">CR513_26522</name>
</gene>
<dbReference type="GO" id="GO:0004345">
    <property type="term" value="F:glucose-6-phosphate dehydrogenase activity"/>
    <property type="evidence" value="ECO:0007669"/>
    <property type="project" value="UniProtKB-EC"/>
</dbReference>
<dbReference type="GO" id="GO:0050661">
    <property type="term" value="F:NADP binding"/>
    <property type="evidence" value="ECO:0007669"/>
    <property type="project" value="InterPro"/>
</dbReference>
<evidence type="ECO:0000256" key="7">
    <source>
        <dbReference type="ARBA" id="ARBA00048749"/>
    </source>
</evidence>
<feature type="domain" description="Glucose-6-phosphate dehydrogenase C-terminal" evidence="11">
    <location>
        <begin position="303"/>
        <end position="577"/>
    </location>
</feature>
<evidence type="ECO:0000256" key="5">
    <source>
        <dbReference type="ARBA" id="ARBA00023002"/>
    </source>
</evidence>
<dbReference type="EMBL" id="QJKJ01005106">
    <property type="protein sequence ID" value="RDX91489.1"/>
    <property type="molecule type" value="Genomic_DNA"/>
</dbReference>
<evidence type="ECO:0000256" key="4">
    <source>
        <dbReference type="ARBA" id="ARBA00022857"/>
    </source>
</evidence>
<dbReference type="HAMAP" id="MF_00966">
    <property type="entry name" value="G6PD"/>
    <property type="match status" value="1"/>
</dbReference>
<dbReference type="EC" id="1.1.1.49" evidence="8"/>
<dbReference type="SUPFAM" id="SSF51735">
    <property type="entry name" value="NAD(P)-binding Rossmann-fold domains"/>
    <property type="match status" value="1"/>
</dbReference>
<dbReference type="InterPro" id="IPR022675">
    <property type="entry name" value="G6P_DH_C"/>
</dbReference>
<feature type="non-terminal residue" evidence="12">
    <location>
        <position position="1"/>
    </location>
</feature>
<comment type="pathway">
    <text evidence="1 8">Carbohydrate degradation; pentose phosphate pathway; D-ribulose 5-phosphate from D-glucose 6-phosphate (oxidative stage): step 1/3.</text>
</comment>
<dbReference type="NCBIfam" id="TIGR00871">
    <property type="entry name" value="zwf"/>
    <property type="match status" value="1"/>
</dbReference>
<protein>
    <recommendedName>
        <fullName evidence="8">Glucose-6-phosphate 1-dehydrogenase</fullName>
        <ecNumber evidence="8">1.1.1.49</ecNumber>
    </recommendedName>
</protein>
<dbReference type="PANTHER" id="PTHR23429:SF16">
    <property type="entry name" value="GLUCOSE-6-PHOSPHATE 1-DEHYDROGENASE"/>
    <property type="match status" value="1"/>
</dbReference>
<evidence type="ECO:0000259" key="11">
    <source>
        <dbReference type="Pfam" id="PF02781"/>
    </source>
</evidence>
<dbReference type="GO" id="GO:0005829">
    <property type="term" value="C:cytosol"/>
    <property type="evidence" value="ECO:0007669"/>
    <property type="project" value="TreeGrafter"/>
</dbReference>
<dbReference type="UniPathway" id="UPA00115">
    <property type="reaction ID" value="UER00408"/>
</dbReference>
<dbReference type="OrthoDB" id="60984at2759"/>
<dbReference type="Proteomes" id="UP000257109">
    <property type="component" value="Unassembled WGS sequence"/>
</dbReference>
<keyword evidence="5 8" id="KW-0560">Oxidoreductase</keyword>
<dbReference type="Pfam" id="PF00479">
    <property type="entry name" value="G6PD_N"/>
    <property type="match status" value="1"/>
</dbReference>
<evidence type="ECO:0000256" key="3">
    <source>
        <dbReference type="ARBA" id="ARBA00022526"/>
    </source>
</evidence>
<dbReference type="Pfam" id="PF02781">
    <property type="entry name" value="G6PD_C"/>
    <property type="match status" value="1"/>
</dbReference>
<dbReference type="Gene3D" id="3.40.50.720">
    <property type="entry name" value="NAD(P)-binding Rossmann-like Domain"/>
    <property type="match status" value="1"/>
</dbReference>
<evidence type="ECO:0000313" key="13">
    <source>
        <dbReference type="Proteomes" id="UP000257109"/>
    </source>
</evidence>
<dbReference type="GO" id="GO:0006006">
    <property type="term" value="P:glucose metabolic process"/>
    <property type="evidence" value="ECO:0007669"/>
    <property type="project" value="UniProtKB-KW"/>
</dbReference>
<keyword evidence="9" id="KW-0732">Signal</keyword>
<evidence type="ECO:0000256" key="6">
    <source>
        <dbReference type="ARBA" id="ARBA00023277"/>
    </source>
</evidence>
<reference evidence="12" key="1">
    <citation type="submission" date="2018-05" db="EMBL/GenBank/DDBJ databases">
        <title>Draft genome of Mucuna pruriens seed.</title>
        <authorList>
            <person name="Nnadi N.E."/>
            <person name="Vos R."/>
            <person name="Hasami M.H."/>
            <person name="Devisetty U.K."/>
            <person name="Aguiy J.C."/>
        </authorList>
    </citation>
    <scope>NUCLEOTIDE SEQUENCE [LARGE SCALE GENOMIC DNA]</scope>
    <source>
        <strain evidence="12">JCA_2017</strain>
    </source>
</reference>
<feature type="signal peptide" evidence="9">
    <location>
        <begin position="1"/>
        <end position="19"/>
    </location>
</feature>
<dbReference type="InterPro" id="IPR001282">
    <property type="entry name" value="G6P_DH"/>
</dbReference>
<keyword evidence="6 8" id="KW-0119">Carbohydrate metabolism</keyword>
<dbReference type="PANTHER" id="PTHR23429">
    <property type="entry name" value="GLUCOSE-6-PHOSPHATE 1-DEHYDROGENASE G6PD"/>
    <property type="match status" value="1"/>
</dbReference>
<dbReference type="Gene3D" id="3.30.360.10">
    <property type="entry name" value="Dihydrodipicolinate Reductase, domain 2"/>
    <property type="match status" value="1"/>
</dbReference>
<evidence type="ECO:0000313" key="12">
    <source>
        <dbReference type="EMBL" id="RDX91489.1"/>
    </source>
</evidence>
<comment type="similarity">
    <text evidence="2 8">Belongs to the glucose-6-phosphate dehydrogenase family.</text>
</comment>
<evidence type="ECO:0000256" key="8">
    <source>
        <dbReference type="RuleBase" id="RU362120"/>
    </source>
</evidence>
<evidence type="ECO:0000256" key="1">
    <source>
        <dbReference type="ARBA" id="ARBA00004937"/>
    </source>
</evidence>
<comment type="function">
    <text evidence="8">Catalyzes the rate-limiting step of the oxidative pentose-phosphate pathway, which represents a route for the dissimilation of carbohydrates besides glycolysis.</text>
</comment>
<evidence type="ECO:0000259" key="10">
    <source>
        <dbReference type="Pfam" id="PF00479"/>
    </source>
</evidence>
<dbReference type="PRINTS" id="PR00079">
    <property type="entry name" value="G6PDHDRGNASE"/>
</dbReference>
<organism evidence="12 13">
    <name type="scientific">Mucuna pruriens</name>
    <name type="common">Velvet bean</name>
    <name type="synonym">Dolichos pruriens</name>
    <dbReference type="NCBI Taxonomy" id="157652"/>
    <lineage>
        <taxon>Eukaryota</taxon>
        <taxon>Viridiplantae</taxon>
        <taxon>Streptophyta</taxon>
        <taxon>Embryophyta</taxon>
        <taxon>Tracheophyta</taxon>
        <taxon>Spermatophyta</taxon>
        <taxon>Magnoliopsida</taxon>
        <taxon>eudicotyledons</taxon>
        <taxon>Gunneridae</taxon>
        <taxon>Pentapetalae</taxon>
        <taxon>rosids</taxon>
        <taxon>fabids</taxon>
        <taxon>Fabales</taxon>
        <taxon>Fabaceae</taxon>
        <taxon>Papilionoideae</taxon>
        <taxon>50 kb inversion clade</taxon>
        <taxon>NPAAA clade</taxon>
        <taxon>indigoferoid/millettioid clade</taxon>
        <taxon>Phaseoleae</taxon>
        <taxon>Mucuna</taxon>
    </lineage>
</organism>
<feature type="chain" id="PRO_5017075495" description="Glucose-6-phosphate 1-dehydrogenase" evidence="9">
    <location>
        <begin position="20"/>
        <end position="594"/>
    </location>
</feature>
<proteinExistence type="inferred from homology"/>
<dbReference type="InterPro" id="IPR022674">
    <property type="entry name" value="G6P_DH_NAD-bd"/>
</dbReference>
<dbReference type="InterPro" id="IPR019796">
    <property type="entry name" value="G6P_DH_AS"/>
</dbReference>
<comment type="catalytic activity">
    <reaction evidence="7 8">
        <text>D-glucose 6-phosphate + NADP(+) = 6-phospho-D-glucono-1,5-lactone + NADPH + H(+)</text>
        <dbReference type="Rhea" id="RHEA:15841"/>
        <dbReference type="ChEBI" id="CHEBI:15378"/>
        <dbReference type="ChEBI" id="CHEBI:57783"/>
        <dbReference type="ChEBI" id="CHEBI:57955"/>
        <dbReference type="ChEBI" id="CHEBI:58349"/>
        <dbReference type="ChEBI" id="CHEBI:61548"/>
        <dbReference type="EC" id="1.1.1.49"/>
    </reaction>
</comment>
<dbReference type="InterPro" id="IPR036291">
    <property type="entry name" value="NAD(P)-bd_dom_sf"/>
</dbReference>
<dbReference type="PROSITE" id="PS00069">
    <property type="entry name" value="G6P_DEHYDROGENASE"/>
    <property type="match status" value="1"/>
</dbReference>
<comment type="caution">
    <text evidence="12">The sequence shown here is derived from an EMBL/GenBank/DDBJ whole genome shotgun (WGS) entry which is preliminary data.</text>
</comment>
<keyword evidence="3 8" id="KW-0313">Glucose metabolism</keyword>
<evidence type="ECO:0000256" key="2">
    <source>
        <dbReference type="ARBA" id="ARBA00009975"/>
    </source>
</evidence>
<evidence type="ECO:0000256" key="9">
    <source>
        <dbReference type="SAM" id="SignalP"/>
    </source>
</evidence>
<keyword evidence="4 8" id="KW-0521">NADP</keyword>
<dbReference type="SUPFAM" id="SSF55347">
    <property type="entry name" value="Glyceraldehyde-3-phosphate dehydrogenase-like, C-terminal domain"/>
    <property type="match status" value="1"/>
</dbReference>
<sequence>MTQAHLLLVTSVWLHKCGCNCDHSNSKNLDFMAKIKVVDCFLKPWRSQCGPWDSKNFDVEAKIAVATMYRMTSSEWHVEERRSSQNESPLSMDLEHAPETGLLSIVVLGASGDLAKKKTFPALFNLYRQGFLLPDEVCIFGYARTKITDDELRNRLQGYLVRGKNSSPEQLENVSKFLHLIKYVSGSYDSEDGFRYLDKEISEHESLKNSADGSSRRLFYFALPPSGSCIQARVSNFAFIDDCIYFHSVADLGGWTRIVVEKPFGKDLESAEQLSNQIGELFEEAQIYRIDHYLGKELVQNMLVLRFANRLFMPLWNRDNIDNVQIVFREDFGTEGRGGYFDQYGIIRDIIQNHLLQVFCLVAMEKPVSLRPEHIRDEKVKVLESVLPIKDDDVVLGQYEGYRDDPTVPDHSNTPTFATVILRVHNERWEGVPFILKAGKALNSRKADIRVQFKDVPGDIFKCMGRNEFVIRLQPSEAMYMKLTVKQPGLEMETVQSELDLSYRQRYQGVTIPEAYERLILDTIRGDQQHFVRRDELKASWEIFTPLLHRIDKGEFKSIPYQPGSRGPAEADKLLLEKAGYVQTHGYIWIPPTL</sequence>